<accession>A0A2D4H898</accession>
<dbReference type="EMBL" id="IACK01011129">
    <property type="protein sequence ID" value="LAA68172.1"/>
    <property type="molecule type" value="Transcribed_RNA"/>
</dbReference>
<sequence>MSSAIAKQNIAGNVGQGGSHFINHRRQMTMGEAEERARCRMSPPWVFGQVAPLPPSLPKLGSSKFISRFASRLVPVQKVTNLATAVEAAQVIVTVVVTRQLSIKLPFALINV</sequence>
<organism evidence="1">
    <name type="scientific">Micrurus lemniscatus lemniscatus</name>
    <dbReference type="NCBI Taxonomy" id="129467"/>
    <lineage>
        <taxon>Eukaryota</taxon>
        <taxon>Metazoa</taxon>
        <taxon>Chordata</taxon>
        <taxon>Craniata</taxon>
        <taxon>Vertebrata</taxon>
        <taxon>Euteleostomi</taxon>
        <taxon>Lepidosauria</taxon>
        <taxon>Squamata</taxon>
        <taxon>Bifurcata</taxon>
        <taxon>Unidentata</taxon>
        <taxon>Episquamata</taxon>
        <taxon>Toxicofera</taxon>
        <taxon>Serpentes</taxon>
        <taxon>Colubroidea</taxon>
        <taxon>Elapidae</taxon>
        <taxon>Elapinae</taxon>
        <taxon>Micrurus</taxon>
    </lineage>
</organism>
<dbReference type="AlphaFoldDB" id="A0A2D4H898"/>
<protein>
    <submittedName>
        <fullName evidence="1">Uncharacterized protein</fullName>
    </submittedName>
</protein>
<reference evidence="1" key="2">
    <citation type="submission" date="2017-11" db="EMBL/GenBank/DDBJ databases">
        <title>Coralsnake Venomics: Analyses of Venom Gland Transcriptomes and Proteomes of Six Brazilian Taxa.</title>
        <authorList>
            <person name="Aird S.D."/>
            <person name="Jorge da Silva N."/>
            <person name="Qiu L."/>
            <person name="Villar-Briones A."/>
            <person name="Aparecida-Saddi V."/>
            <person name="Campos-Telles M.P."/>
            <person name="Grau M."/>
            <person name="Mikheyev A.S."/>
        </authorList>
    </citation>
    <scope>NUCLEOTIDE SEQUENCE</scope>
    <source>
        <tissue evidence="1">Venom_gland</tissue>
    </source>
</reference>
<reference evidence="1" key="1">
    <citation type="submission" date="2017-07" db="EMBL/GenBank/DDBJ databases">
        <authorList>
            <person name="Mikheyev A."/>
            <person name="Grau M."/>
        </authorList>
    </citation>
    <scope>NUCLEOTIDE SEQUENCE</scope>
    <source>
        <tissue evidence="1">Venom_gland</tissue>
    </source>
</reference>
<proteinExistence type="predicted"/>
<name>A0A2D4H898_MICLE</name>
<evidence type="ECO:0000313" key="1">
    <source>
        <dbReference type="EMBL" id="LAA68172.1"/>
    </source>
</evidence>